<evidence type="ECO:0000256" key="1">
    <source>
        <dbReference type="ARBA" id="ARBA00022801"/>
    </source>
</evidence>
<evidence type="ECO:0000259" key="3">
    <source>
        <dbReference type="Pfam" id="PF03629"/>
    </source>
</evidence>
<dbReference type="Proteomes" id="UP001207408">
    <property type="component" value="Unassembled WGS sequence"/>
</dbReference>
<dbReference type="SUPFAM" id="SSF52266">
    <property type="entry name" value="SGNH hydrolase"/>
    <property type="match status" value="1"/>
</dbReference>
<dbReference type="RefSeq" id="WP_301202415.1">
    <property type="nucleotide sequence ID" value="NZ_JAPDPI010000069.1"/>
</dbReference>
<dbReference type="InterPro" id="IPR005181">
    <property type="entry name" value="SASA"/>
</dbReference>
<dbReference type="InterPro" id="IPR052940">
    <property type="entry name" value="Carb_Esterase_6"/>
</dbReference>
<evidence type="ECO:0000256" key="2">
    <source>
        <dbReference type="SAM" id="SignalP"/>
    </source>
</evidence>
<protein>
    <submittedName>
        <fullName evidence="4">Sialate O-acetylesterase</fullName>
    </submittedName>
</protein>
<proteinExistence type="predicted"/>
<keyword evidence="1" id="KW-0378">Hydrolase</keyword>
<dbReference type="AlphaFoldDB" id="A0AAE3MHN7"/>
<dbReference type="Gene3D" id="3.40.50.1110">
    <property type="entry name" value="SGNH hydrolase"/>
    <property type="match status" value="1"/>
</dbReference>
<dbReference type="Pfam" id="PF03629">
    <property type="entry name" value="SASA"/>
    <property type="match status" value="1"/>
</dbReference>
<accession>A0AAE3MHN7</accession>
<sequence length="301" mass="34014">MYKVIIALLILLPLTLSAKTKKDTIRVFYLGGQSNMDGYGYCKDLPDSLDKKFKDVYIFHGNPVGDNQSGGGLGLWDNLKPGHGVKFSSDGKNNTLSQRFGVELSFAKRLQEMFPGEKIALIKYSKGGTSIDSSMARNFGCWEPDFIGTNGLNQYDHCLQTIKQAMFTRDINNDGVEDVLIPSGIIWMQGESDATTEECASRYYANLKRLMDLLRAAFLKDDLPVVVGKISDSWKDSDGKVWECGELIQYAQEKFAKTDSNTSIVRDTRYYKYSDKWHYNNEGYIHLGARFADEVYKLLTE</sequence>
<feature type="chain" id="PRO_5042127193" evidence="2">
    <location>
        <begin position="19"/>
        <end position="301"/>
    </location>
</feature>
<dbReference type="PANTHER" id="PTHR31988:SF19">
    <property type="entry name" value="9-O-ACETYL-N-ACETYLNEURAMINIC ACID DEACETYLASE-RELATED"/>
    <property type="match status" value="1"/>
</dbReference>
<reference evidence="4" key="1">
    <citation type="submission" date="2022-10" db="EMBL/GenBank/DDBJ databases">
        <authorList>
            <person name="Yu W.X."/>
        </authorList>
    </citation>
    <scope>NUCLEOTIDE SEQUENCE</scope>
    <source>
        <strain evidence="4">D04</strain>
    </source>
</reference>
<dbReference type="InterPro" id="IPR036514">
    <property type="entry name" value="SGNH_hydro_sf"/>
</dbReference>
<comment type="caution">
    <text evidence="4">The sequence shown here is derived from an EMBL/GenBank/DDBJ whole genome shotgun (WGS) entry which is preliminary data.</text>
</comment>
<gene>
    <name evidence="4" type="ORF">OM074_20000</name>
</gene>
<organism evidence="4 5">
    <name type="scientific">Plebeiibacterium marinum</name>
    <dbReference type="NCBI Taxonomy" id="2992111"/>
    <lineage>
        <taxon>Bacteria</taxon>
        <taxon>Pseudomonadati</taxon>
        <taxon>Bacteroidota</taxon>
        <taxon>Bacteroidia</taxon>
        <taxon>Marinilabiliales</taxon>
        <taxon>Marinilabiliaceae</taxon>
        <taxon>Plebeiibacterium</taxon>
    </lineage>
</organism>
<dbReference type="EMBL" id="JAPDPI010000069">
    <property type="protein sequence ID" value="MCW3807919.1"/>
    <property type="molecule type" value="Genomic_DNA"/>
</dbReference>
<dbReference type="PANTHER" id="PTHR31988">
    <property type="entry name" value="ESTERASE, PUTATIVE (DUF303)-RELATED"/>
    <property type="match status" value="1"/>
</dbReference>
<dbReference type="GO" id="GO:0016788">
    <property type="term" value="F:hydrolase activity, acting on ester bonds"/>
    <property type="evidence" value="ECO:0007669"/>
    <property type="project" value="UniProtKB-ARBA"/>
</dbReference>
<keyword evidence="5" id="KW-1185">Reference proteome</keyword>
<feature type="domain" description="Sialate O-acetylesterase" evidence="3">
    <location>
        <begin position="26"/>
        <end position="296"/>
    </location>
</feature>
<keyword evidence="2" id="KW-0732">Signal</keyword>
<evidence type="ECO:0000313" key="4">
    <source>
        <dbReference type="EMBL" id="MCW3807919.1"/>
    </source>
</evidence>
<evidence type="ECO:0000313" key="5">
    <source>
        <dbReference type="Proteomes" id="UP001207408"/>
    </source>
</evidence>
<name>A0AAE3MHN7_9BACT</name>
<feature type="signal peptide" evidence="2">
    <location>
        <begin position="1"/>
        <end position="18"/>
    </location>
</feature>